<evidence type="ECO:0000256" key="1">
    <source>
        <dbReference type="ARBA" id="ARBA00004123"/>
    </source>
</evidence>
<keyword evidence="4 7" id="KW-0863">Zinc-finger</keyword>
<dbReference type="Gene3D" id="3.30.160.60">
    <property type="entry name" value="Classic Zinc Finger"/>
    <property type="match status" value="2"/>
</dbReference>
<dbReference type="FunFam" id="3.30.160.60:FF:000125">
    <property type="entry name" value="Putative zinc finger protein 143"/>
    <property type="match status" value="1"/>
</dbReference>
<feature type="compositionally biased region" description="Basic and acidic residues" evidence="8">
    <location>
        <begin position="146"/>
        <end position="168"/>
    </location>
</feature>
<keyword evidence="11" id="KW-1185">Reference proteome</keyword>
<evidence type="ECO:0000256" key="8">
    <source>
        <dbReference type="SAM" id="MobiDB-lite"/>
    </source>
</evidence>
<proteinExistence type="predicted"/>
<dbReference type="PANTHER" id="PTHR24394">
    <property type="entry name" value="ZINC FINGER PROTEIN"/>
    <property type="match status" value="1"/>
</dbReference>
<evidence type="ECO:0000256" key="5">
    <source>
        <dbReference type="ARBA" id="ARBA00022833"/>
    </source>
</evidence>
<feature type="compositionally biased region" description="Pro residues" evidence="8">
    <location>
        <begin position="577"/>
        <end position="593"/>
    </location>
</feature>
<evidence type="ECO:0000313" key="11">
    <source>
        <dbReference type="Proteomes" id="UP000094043"/>
    </source>
</evidence>
<dbReference type="PROSITE" id="PS00028">
    <property type="entry name" value="ZINC_FINGER_C2H2_1"/>
    <property type="match status" value="2"/>
</dbReference>
<feature type="domain" description="C2H2-type" evidence="9">
    <location>
        <begin position="500"/>
        <end position="527"/>
    </location>
</feature>
<dbReference type="GO" id="GO:0000981">
    <property type="term" value="F:DNA-binding transcription factor activity, RNA polymerase II-specific"/>
    <property type="evidence" value="ECO:0007669"/>
    <property type="project" value="UniProtKB-ARBA"/>
</dbReference>
<feature type="compositionally biased region" description="Low complexity" evidence="8">
    <location>
        <begin position="225"/>
        <end position="243"/>
    </location>
</feature>
<feature type="domain" description="C2H2-type" evidence="9">
    <location>
        <begin position="528"/>
        <end position="552"/>
    </location>
</feature>
<dbReference type="GO" id="GO:0005634">
    <property type="term" value="C:nucleus"/>
    <property type="evidence" value="ECO:0007669"/>
    <property type="project" value="UniProtKB-SubCell"/>
</dbReference>
<keyword evidence="6" id="KW-0539">Nucleus</keyword>
<evidence type="ECO:0000256" key="6">
    <source>
        <dbReference type="ARBA" id="ARBA00023242"/>
    </source>
</evidence>
<dbReference type="RefSeq" id="XP_066068857.1">
    <property type="nucleotide sequence ID" value="XM_066212760.1"/>
</dbReference>
<evidence type="ECO:0000256" key="2">
    <source>
        <dbReference type="ARBA" id="ARBA00022723"/>
    </source>
</evidence>
<evidence type="ECO:0000256" key="4">
    <source>
        <dbReference type="ARBA" id="ARBA00022771"/>
    </source>
</evidence>
<evidence type="ECO:0000313" key="10">
    <source>
        <dbReference type="EMBL" id="WVN88157.1"/>
    </source>
</evidence>
<dbReference type="Pfam" id="PF00096">
    <property type="entry name" value="zf-C2H2"/>
    <property type="match status" value="2"/>
</dbReference>
<feature type="compositionally biased region" description="Acidic residues" evidence="8">
    <location>
        <begin position="476"/>
        <end position="487"/>
    </location>
</feature>
<dbReference type="PANTHER" id="PTHR24394:SF29">
    <property type="entry name" value="MYONEURIN"/>
    <property type="match status" value="1"/>
</dbReference>
<protein>
    <recommendedName>
        <fullName evidence="9">C2H2-type domain-containing protein</fullName>
    </recommendedName>
</protein>
<dbReference type="SMART" id="SM00355">
    <property type="entry name" value="ZnF_C2H2"/>
    <property type="match status" value="2"/>
</dbReference>
<feature type="region of interest" description="Disordered" evidence="8">
    <location>
        <begin position="674"/>
        <end position="728"/>
    </location>
</feature>
<feature type="compositionally biased region" description="Low complexity" evidence="8">
    <location>
        <begin position="594"/>
        <end position="609"/>
    </location>
</feature>
<dbReference type="FunFam" id="3.30.160.60:FF:000425">
    <property type="entry name" value="PLAG1 like zinc finger 1"/>
    <property type="match status" value="1"/>
</dbReference>
<keyword evidence="3" id="KW-0677">Repeat</keyword>
<feature type="compositionally biased region" description="Basic residues" evidence="8">
    <location>
        <begin position="704"/>
        <end position="721"/>
    </location>
</feature>
<dbReference type="KEGG" id="cdep:91087569"/>
<dbReference type="Proteomes" id="UP000094043">
    <property type="component" value="Chromosome 4"/>
</dbReference>
<feature type="region of interest" description="Disordered" evidence="8">
    <location>
        <begin position="556"/>
        <end position="609"/>
    </location>
</feature>
<name>A0AAJ8M202_9TREE</name>
<feature type="region of interest" description="Disordered" evidence="8">
    <location>
        <begin position="299"/>
        <end position="331"/>
    </location>
</feature>
<dbReference type="InterPro" id="IPR013087">
    <property type="entry name" value="Znf_C2H2_type"/>
</dbReference>
<reference evidence="10" key="2">
    <citation type="journal article" date="2022" name="Elife">
        <title>Obligate sexual reproduction of a homothallic fungus closely related to the Cryptococcus pathogenic species complex.</title>
        <authorList>
            <person name="Passer A.R."/>
            <person name="Clancey S.A."/>
            <person name="Shea T."/>
            <person name="David-Palma M."/>
            <person name="Averette A.F."/>
            <person name="Boekhout T."/>
            <person name="Porcel B.M."/>
            <person name="Nowrousian M."/>
            <person name="Cuomo C.A."/>
            <person name="Sun S."/>
            <person name="Heitman J."/>
            <person name="Coelho M.A."/>
        </authorList>
    </citation>
    <scope>NUCLEOTIDE SEQUENCE</scope>
    <source>
        <strain evidence="10">CBS 7841</strain>
    </source>
</reference>
<dbReference type="EMBL" id="CP143787">
    <property type="protein sequence ID" value="WVN88157.1"/>
    <property type="molecule type" value="Genomic_DNA"/>
</dbReference>
<gene>
    <name evidence="10" type="ORF">L203_103358</name>
</gene>
<feature type="compositionally biased region" description="Low complexity" evidence="8">
    <location>
        <begin position="208"/>
        <end position="217"/>
    </location>
</feature>
<keyword evidence="5" id="KW-0862">Zinc</keyword>
<feature type="compositionally biased region" description="Low complexity" evidence="8">
    <location>
        <begin position="180"/>
        <end position="194"/>
    </location>
</feature>
<dbReference type="GO" id="GO:0008270">
    <property type="term" value="F:zinc ion binding"/>
    <property type="evidence" value="ECO:0007669"/>
    <property type="project" value="UniProtKB-KW"/>
</dbReference>
<keyword evidence="2" id="KW-0479">Metal-binding</keyword>
<evidence type="ECO:0000256" key="7">
    <source>
        <dbReference type="PROSITE-ProRule" id="PRU00042"/>
    </source>
</evidence>
<feature type="compositionally biased region" description="Polar residues" evidence="8">
    <location>
        <begin position="245"/>
        <end position="258"/>
    </location>
</feature>
<feature type="region of interest" description="Disordered" evidence="8">
    <location>
        <begin position="142"/>
        <end position="274"/>
    </location>
</feature>
<feature type="compositionally biased region" description="Basic and acidic residues" evidence="8">
    <location>
        <begin position="690"/>
        <end position="703"/>
    </location>
</feature>
<evidence type="ECO:0000256" key="3">
    <source>
        <dbReference type="ARBA" id="ARBA00022737"/>
    </source>
</evidence>
<dbReference type="GeneID" id="91087569"/>
<evidence type="ECO:0000259" key="9">
    <source>
        <dbReference type="PROSITE" id="PS50157"/>
    </source>
</evidence>
<organism evidence="10 11">
    <name type="scientific">Cryptococcus depauperatus CBS 7841</name>
    <dbReference type="NCBI Taxonomy" id="1295531"/>
    <lineage>
        <taxon>Eukaryota</taxon>
        <taxon>Fungi</taxon>
        <taxon>Dikarya</taxon>
        <taxon>Basidiomycota</taxon>
        <taxon>Agaricomycotina</taxon>
        <taxon>Tremellomycetes</taxon>
        <taxon>Tremellales</taxon>
        <taxon>Cryptococcaceae</taxon>
        <taxon>Cryptococcus</taxon>
    </lineage>
</organism>
<accession>A0AAJ8M202</accession>
<reference evidence="10" key="1">
    <citation type="submission" date="2016-06" db="EMBL/GenBank/DDBJ databases">
        <authorList>
            <person name="Cuomo C."/>
            <person name="Litvintseva A."/>
            <person name="Heitman J."/>
            <person name="Chen Y."/>
            <person name="Sun S."/>
            <person name="Springer D."/>
            <person name="Dromer F."/>
            <person name="Young S."/>
            <person name="Zeng Q."/>
            <person name="Chapman S."/>
            <person name="Gujja S."/>
            <person name="Saif S."/>
            <person name="Birren B."/>
        </authorList>
    </citation>
    <scope>NUCLEOTIDE SEQUENCE</scope>
    <source>
        <strain evidence="10">CBS 7841</strain>
    </source>
</reference>
<dbReference type="GO" id="GO:0000978">
    <property type="term" value="F:RNA polymerase II cis-regulatory region sequence-specific DNA binding"/>
    <property type="evidence" value="ECO:0007669"/>
    <property type="project" value="UniProtKB-ARBA"/>
</dbReference>
<sequence length="728" mass="79132">MVAADALSSRQLGHPPRSPLFVSPTNSVSSRLGVRSLDTSVEHSSNTSVGKMARAHEDDGELGLRRTKERTEERKASVHETEGMNLPGIESSAINIVVVSFAVASLARGELTGNVSVVDTHVKVSLSDLFCVRDDSFGASDTQALVDEHDPKRRRSDGPPLRDAEESVRLICQTQSRNASLPSISPSSGPSTFPFGPPMKSRFPPQAPSASVSAAMSRGSLSGEVLSPRRPSPGSRSGSLVGGQLSRQFAELSSTMQRSSDRKPSIRVTPSERHSALKPLIIPDTESFSIPTLNIPYPTSTFLDRPRQDSVAQPLTPDGSAPSQPGPRRSSLTEIIMAKSGDSIAMREGKYNSPMEGSKGVNVEKLSLEPLPVSQKLHPAPQVAKDDAPTSPAWQTRRESAESIASATADLSIHSEPTVERSFSLRGMKRSSSKREDDDESESENVDPGMRGMEVLAESATRVAAAEEESKAKDVDIDEEGDEEREESPDKGSVVGGPKYTCTFCAKTFSRPSSLKIHTYSHTGERPYICQVPGCGRRFSVQSNLKRHAKVHQVGHVGDPNAATEPSSGYPVASSHHPPPIQHPVMPHQPIPQHPQQQHPFGQHPHSQQYPHLQHHQTMSHAHHPDMIHQKMHPSHGSFHYIPPGYAPMPMDTMPHPSPPGAMLGPPPGYYTDPRYVVPLPSTSGTLQKGPEHHGEPRNDHDTNRRRRSGTKGRGKVRAKARIKEEKK</sequence>
<feature type="compositionally biased region" description="Polar residues" evidence="8">
    <location>
        <begin position="37"/>
        <end position="49"/>
    </location>
</feature>
<dbReference type="SUPFAM" id="SSF57667">
    <property type="entry name" value="beta-beta-alpha zinc fingers"/>
    <property type="match status" value="1"/>
</dbReference>
<feature type="region of interest" description="Disordered" evidence="8">
    <location>
        <begin position="375"/>
        <end position="495"/>
    </location>
</feature>
<feature type="compositionally biased region" description="Basic and acidic residues" evidence="8">
    <location>
        <begin position="259"/>
        <end position="274"/>
    </location>
</feature>
<dbReference type="InterPro" id="IPR036236">
    <property type="entry name" value="Znf_C2H2_sf"/>
</dbReference>
<comment type="subcellular location">
    <subcellularLocation>
        <location evidence="1">Nucleus</location>
    </subcellularLocation>
</comment>
<reference evidence="10" key="3">
    <citation type="submission" date="2024-01" db="EMBL/GenBank/DDBJ databases">
        <authorList>
            <person name="Coelho M.A."/>
            <person name="David-Palma M."/>
            <person name="Shea T."/>
            <person name="Sun S."/>
            <person name="Cuomo C.A."/>
            <person name="Heitman J."/>
        </authorList>
    </citation>
    <scope>NUCLEOTIDE SEQUENCE</scope>
    <source>
        <strain evidence="10">CBS 7841</strain>
    </source>
</reference>
<dbReference type="PROSITE" id="PS50157">
    <property type="entry name" value="ZINC_FINGER_C2H2_2"/>
    <property type="match status" value="2"/>
</dbReference>
<feature type="region of interest" description="Disordered" evidence="8">
    <location>
        <begin position="1"/>
        <end position="61"/>
    </location>
</feature>
<dbReference type="AlphaFoldDB" id="A0AAJ8M202"/>